<gene>
    <name evidence="2" type="ordered locus">Acfer_1770</name>
</gene>
<keyword evidence="3" id="KW-1185">Reference proteome</keyword>
<dbReference type="RefSeq" id="WP_012939109.1">
    <property type="nucleotide sequence ID" value="NC_013740.1"/>
</dbReference>
<dbReference type="HOGENOM" id="CLU_545054_0_0_9"/>
<feature type="region of interest" description="Disordered" evidence="1">
    <location>
        <begin position="1"/>
        <end position="33"/>
    </location>
</feature>
<protein>
    <submittedName>
        <fullName evidence="2">Uncharacterized protein</fullName>
    </submittedName>
</protein>
<evidence type="ECO:0000313" key="2">
    <source>
        <dbReference type="EMBL" id="ADB48125.1"/>
    </source>
</evidence>
<dbReference type="EMBL" id="CP001859">
    <property type="protein sequence ID" value="ADB48125.1"/>
    <property type="molecule type" value="Genomic_DNA"/>
</dbReference>
<dbReference type="OrthoDB" id="1672057at2"/>
<name>D2RM23_ACIFV</name>
<dbReference type="GeneID" id="78335461"/>
<feature type="compositionally biased region" description="Basic and acidic residues" evidence="1">
    <location>
        <begin position="18"/>
        <end position="28"/>
    </location>
</feature>
<dbReference type="eggNOG" id="COG3210">
    <property type="taxonomic scope" value="Bacteria"/>
</dbReference>
<reference evidence="2 3" key="1">
    <citation type="journal article" date="2010" name="Stand. Genomic Sci.">
        <title>Complete genome sequence of Acidaminococcus fermentans type strain (VR4).</title>
        <authorList>
            <person name="Chang Y.J."/>
            <person name="Pukall R."/>
            <person name="Saunders E."/>
            <person name="Lapidus A."/>
            <person name="Copeland A."/>
            <person name="Nolan M."/>
            <person name="Glavina Del Rio T."/>
            <person name="Lucas S."/>
            <person name="Chen F."/>
            <person name="Tice H."/>
            <person name="Cheng J.F."/>
            <person name="Han C."/>
            <person name="Detter J.C."/>
            <person name="Bruce D."/>
            <person name="Goodwin L."/>
            <person name="Pitluck S."/>
            <person name="Mikhailova N."/>
            <person name="Liolios K."/>
            <person name="Pati A."/>
            <person name="Ivanova N."/>
            <person name="Mavromatis K."/>
            <person name="Chen A."/>
            <person name="Palaniappan K."/>
            <person name="Land M."/>
            <person name="Hauser L."/>
            <person name="Jeffries C.D."/>
            <person name="Brettin T."/>
            <person name="Rohde M."/>
            <person name="Goker M."/>
            <person name="Bristow J."/>
            <person name="Eisen J.A."/>
            <person name="Markowitz V."/>
            <person name="Hugenholtz P."/>
            <person name="Kyrpides N.C."/>
            <person name="Klenk H.P."/>
        </authorList>
    </citation>
    <scope>NUCLEOTIDE SEQUENCE [LARGE SCALE GENOMIC DNA]</scope>
    <source>
        <strain evidence="3">ATCC 25085 / DSM 20731 / CCUG 9996 / CIP 106432 / VR4</strain>
    </source>
</reference>
<dbReference type="AlphaFoldDB" id="D2RM23"/>
<proteinExistence type="predicted"/>
<dbReference type="Pfam" id="PF13332">
    <property type="entry name" value="Fil_haemagg_2"/>
    <property type="match status" value="1"/>
</dbReference>
<evidence type="ECO:0000256" key="1">
    <source>
        <dbReference type="SAM" id="MobiDB-lite"/>
    </source>
</evidence>
<evidence type="ECO:0000313" key="3">
    <source>
        <dbReference type="Proteomes" id="UP000001902"/>
    </source>
</evidence>
<accession>D2RM23</accession>
<dbReference type="Proteomes" id="UP000001902">
    <property type="component" value="Chromosome"/>
</dbReference>
<sequence>MGKNSAGIGYDLYGNQGRENEKESRLTHEGSTVKAQEQLHTVSGQDTLLTGSRMEGRQVQVETGRNLHLESLQDRETYDSRNTGGGISVSAGGGHVSGSGSAQKQTLRSDYESVTEQAGIYAGDQGFQIQAGGNTHLKGAVIHSDAPAEKNRLETGTLSWEDVKNKASYKADGQGVAFSATTRTGQEDRRKLNERGLYPEVVSTVKGRAESTTKAGISAGSIIIREGEKQVQPVKHLNRDTKNSLQKLATIFDKEKVQEKQEFLSKVSKLGNQVIHLYSVRQKWEDGSDEKILAHGIFGAIMSSMAGGKLSTGILAGGINEFVVKSIIKIKGRQWVLKNPDLVQQISMAVGSVVGVINSESGIAREITIGAIKDNLFLEGRNAILIGIVFKAGGLGHIGLIAEDEKGTYGSADYGRYGMDVEESIGGYPAPNGIGTYITGFYFNPDDKTIFILNNNVVDAQASVDAYNQNITNSYDELENVSMFRDVDKKQFYRTSDGSKDYKLFSNNCVTTSIQAIQLQESASYNENAMVTLEQMQGIYSPNALAALLRYDYIHYQGKGLVAWMGYGEVPK</sequence>
<dbReference type="KEGG" id="afn:Acfer_1770"/>
<dbReference type="InterPro" id="IPR025157">
    <property type="entry name" value="Hemagglutinin_rpt"/>
</dbReference>
<dbReference type="GO" id="GO:0003824">
    <property type="term" value="F:catalytic activity"/>
    <property type="evidence" value="ECO:0007669"/>
    <property type="project" value="UniProtKB-ARBA"/>
</dbReference>
<feature type="region of interest" description="Disordered" evidence="1">
    <location>
        <begin position="75"/>
        <end position="110"/>
    </location>
</feature>
<organism evidence="2 3">
    <name type="scientific">Acidaminococcus fermentans (strain ATCC 25085 / DSM 20731 / CCUG 9996 / CIP 106432 / VR4)</name>
    <dbReference type="NCBI Taxonomy" id="591001"/>
    <lineage>
        <taxon>Bacteria</taxon>
        <taxon>Bacillati</taxon>
        <taxon>Bacillota</taxon>
        <taxon>Negativicutes</taxon>
        <taxon>Acidaminococcales</taxon>
        <taxon>Acidaminococcaceae</taxon>
        <taxon>Acidaminococcus</taxon>
    </lineage>
</organism>
<dbReference type="STRING" id="591001.Acfer_1770"/>
<feature type="compositionally biased region" description="Gly residues" evidence="1">
    <location>
        <begin position="83"/>
        <end position="97"/>
    </location>
</feature>